<dbReference type="EMBL" id="LT854262">
    <property type="protein sequence ID" value="SMR58856.1"/>
    <property type="molecule type" value="Genomic_DNA"/>
</dbReference>
<dbReference type="AlphaFoldDB" id="A0A2H1GZ59"/>
<keyword evidence="2" id="KW-1133">Transmembrane helix</keyword>
<feature type="region of interest" description="Disordered" evidence="1">
    <location>
        <begin position="93"/>
        <end position="129"/>
    </location>
</feature>
<organism evidence="3 4">
    <name type="scientific">Zymoseptoria tritici ST99CH_1E4</name>
    <dbReference type="NCBI Taxonomy" id="1276532"/>
    <lineage>
        <taxon>Eukaryota</taxon>
        <taxon>Fungi</taxon>
        <taxon>Dikarya</taxon>
        <taxon>Ascomycota</taxon>
        <taxon>Pezizomycotina</taxon>
        <taxon>Dothideomycetes</taxon>
        <taxon>Dothideomycetidae</taxon>
        <taxon>Mycosphaerellales</taxon>
        <taxon>Mycosphaerellaceae</taxon>
        <taxon>Zymoseptoria</taxon>
    </lineage>
</organism>
<keyword evidence="2" id="KW-0472">Membrane</keyword>
<evidence type="ECO:0000256" key="1">
    <source>
        <dbReference type="SAM" id="MobiDB-lite"/>
    </source>
</evidence>
<sequence length="685" mass="75053">MDPANTPLVTGDDSMSARQPVSDNAAPSANHLSPTAHLFKMQAADEQDCCTATSEAGFDCTSLVEKKLSRPTNTDFDETAHASSCAVCAGLRADKSEPASPTSDTSSTPVASSQMDASSSCGTSPISERFQHPQEPQAVALDDHPTRAGQTACKCHHGIRHQSNEQVEAPPAHRITKSSVPTKVAAKQDPAASRVPNRTKYSVPSNTASEMQMPLPEVGHTSACQYHLSRRVPHNDSMRSTGPACSTHSPEPGREDICQCSGSKCSSRKKQLSVPGKHRPANSSLTDRTVKQLRSVWSEVADVVQPVRVWHYCVGVMRTAIGLLIFPLGLLLALFALLYIYRLWLSAAEVVVVRTIGMVCSLPLVGLFRFCPQIETKPNRYVTKVIAQDVELVSMQNMASDAAALPYQLYAGQAEFMAILHELAALDLPSRDRLVPMMRTFNRLSDQAAQRITDTLAMTNSLIDGTILANSWASNKLRLIVKRENSLLAPMHSIPKVFGVKSASERELGFVFSGLTMKLSRRTQTVLGQHQQLSATLVQLKNLLDDLAIGFLEAGEVVEEEKLDEEAYWKHILRAHQHKMRDWDKKTKLCARFCDYTKKAGKLIGATTLSLQAIGGNLKVLKEELDETPALLASDEASLELTIASIAKSVELLEKSRTHSESRQKARVERFERSTIERKAQAPDV</sequence>
<feature type="compositionally biased region" description="Polar residues" evidence="1">
    <location>
        <begin position="16"/>
        <end position="33"/>
    </location>
</feature>
<evidence type="ECO:0000313" key="3">
    <source>
        <dbReference type="EMBL" id="SMR58856.1"/>
    </source>
</evidence>
<feature type="region of interest" description="Disordered" evidence="1">
    <location>
        <begin position="233"/>
        <end position="256"/>
    </location>
</feature>
<dbReference type="Proteomes" id="UP000245764">
    <property type="component" value="Chromosome 10"/>
</dbReference>
<proteinExistence type="predicted"/>
<feature type="compositionally biased region" description="Polar residues" evidence="1">
    <location>
        <begin position="238"/>
        <end position="249"/>
    </location>
</feature>
<evidence type="ECO:0000313" key="4">
    <source>
        <dbReference type="Proteomes" id="UP000245764"/>
    </source>
</evidence>
<feature type="region of interest" description="Disordered" evidence="1">
    <location>
        <begin position="655"/>
        <end position="685"/>
    </location>
</feature>
<feature type="region of interest" description="Disordered" evidence="1">
    <location>
        <begin position="1"/>
        <end position="33"/>
    </location>
</feature>
<protein>
    <submittedName>
        <fullName evidence="3">Uncharacterized protein</fullName>
    </submittedName>
</protein>
<gene>
    <name evidence="3" type="ORF">ZT1E4_G9591</name>
</gene>
<keyword evidence="2" id="KW-0812">Transmembrane</keyword>
<feature type="compositionally biased region" description="Polar residues" evidence="1">
    <location>
        <begin position="114"/>
        <end position="126"/>
    </location>
</feature>
<name>A0A2H1GZ59_ZYMTR</name>
<reference evidence="4" key="1">
    <citation type="submission" date="2017-05" db="EMBL/GenBank/DDBJ databases">
        <authorList>
            <person name="Song R."/>
            <person name="Chenine A.L."/>
            <person name="Ruprecht R.M."/>
        </authorList>
    </citation>
    <scope>NUCLEOTIDE SEQUENCE [LARGE SCALE GENOMIC DNA]</scope>
</reference>
<feature type="transmembrane region" description="Helical" evidence="2">
    <location>
        <begin position="351"/>
        <end position="370"/>
    </location>
</feature>
<feature type="compositionally biased region" description="Low complexity" evidence="1">
    <location>
        <begin position="98"/>
        <end position="113"/>
    </location>
</feature>
<feature type="transmembrane region" description="Helical" evidence="2">
    <location>
        <begin position="320"/>
        <end position="339"/>
    </location>
</feature>
<evidence type="ECO:0000256" key="2">
    <source>
        <dbReference type="SAM" id="Phobius"/>
    </source>
</evidence>
<accession>A0A2H1GZ59</accession>
<feature type="region of interest" description="Disordered" evidence="1">
    <location>
        <begin position="178"/>
        <end position="204"/>
    </location>
</feature>